<organism evidence="1 2">
    <name type="scientific">Hyalomma asiaticum</name>
    <name type="common">Tick</name>
    <dbReference type="NCBI Taxonomy" id="266040"/>
    <lineage>
        <taxon>Eukaryota</taxon>
        <taxon>Metazoa</taxon>
        <taxon>Ecdysozoa</taxon>
        <taxon>Arthropoda</taxon>
        <taxon>Chelicerata</taxon>
        <taxon>Arachnida</taxon>
        <taxon>Acari</taxon>
        <taxon>Parasitiformes</taxon>
        <taxon>Ixodida</taxon>
        <taxon>Ixodoidea</taxon>
        <taxon>Ixodidae</taxon>
        <taxon>Hyalomminae</taxon>
        <taxon>Hyalomma</taxon>
    </lineage>
</organism>
<protein>
    <submittedName>
        <fullName evidence="1">Uncharacterized protein</fullName>
    </submittedName>
</protein>
<gene>
    <name evidence="1" type="ORF">HPB50_014969</name>
</gene>
<dbReference type="EMBL" id="CM023486">
    <property type="protein sequence ID" value="KAH6928379.1"/>
    <property type="molecule type" value="Genomic_DNA"/>
</dbReference>
<keyword evidence="2" id="KW-1185">Reference proteome</keyword>
<comment type="caution">
    <text evidence="1">The sequence shown here is derived from an EMBL/GenBank/DDBJ whole genome shotgun (WGS) entry which is preliminary data.</text>
</comment>
<accession>A0ACB7S3B1</accession>
<proteinExistence type="predicted"/>
<evidence type="ECO:0000313" key="2">
    <source>
        <dbReference type="Proteomes" id="UP000821845"/>
    </source>
</evidence>
<reference evidence="1" key="1">
    <citation type="submission" date="2020-05" db="EMBL/GenBank/DDBJ databases">
        <title>Large-scale comparative analyses of tick genomes elucidate their genetic diversity and vector capacities.</title>
        <authorList>
            <person name="Jia N."/>
            <person name="Wang J."/>
            <person name="Shi W."/>
            <person name="Du L."/>
            <person name="Sun Y."/>
            <person name="Zhan W."/>
            <person name="Jiang J."/>
            <person name="Wang Q."/>
            <person name="Zhang B."/>
            <person name="Ji P."/>
            <person name="Sakyi L.B."/>
            <person name="Cui X."/>
            <person name="Yuan T."/>
            <person name="Jiang B."/>
            <person name="Yang W."/>
            <person name="Lam T.T.-Y."/>
            <person name="Chang Q."/>
            <person name="Ding S."/>
            <person name="Wang X."/>
            <person name="Zhu J."/>
            <person name="Ruan X."/>
            <person name="Zhao L."/>
            <person name="Wei J."/>
            <person name="Que T."/>
            <person name="Du C."/>
            <person name="Cheng J."/>
            <person name="Dai P."/>
            <person name="Han X."/>
            <person name="Huang E."/>
            <person name="Gao Y."/>
            <person name="Liu J."/>
            <person name="Shao H."/>
            <person name="Ye R."/>
            <person name="Li L."/>
            <person name="Wei W."/>
            <person name="Wang X."/>
            <person name="Wang C."/>
            <person name="Yang T."/>
            <person name="Huo Q."/>
            <person name="Li W."/>
            <person name="Guo W."/>
            <person name="Chen H."/>
            <person name="Zhou L."/>
            <person name="Ni X."/>
            <person name="Tian J."/>
            <person name="Zhou Y."/>
            <person name="Sheng Y."/>
            <person name="Liu T."/>
            <person name="Pan Y."/>
            <person name="Xia L."/>
            <person name="Li J."/>
            <person name="Zhao F."/>
            <person name="Cao W."/>
        </authorList>
    </citation>
    <scope>NUCLEOTIDE SEQUENCE</scope>
    <source>
        <strain evidence="1">Hyas-2018</strain>
    </source>
</reference>
<sequence length="393" mass="43639">MAEPPPANGPDPAPDNQQPQGNPAAAESLGADDFLNSQVNMVYQDLQGGRSLFFIAWVFCCVGSVVMLIPLAFLVMPLISGGTARVHRAGLGGRRPPTPRVTVSTAATRISIPTFTIPPRQTVAVPAHCRRPSPTIEVNTTNMKNNSFKNGANAFVAIPSGKQVYCVYNISRVRRSYGFDFLLDQFPWPICPNVIYWSLGVNSSNGHLFSRAPELDSYSGFYNITSAARDYSPDTKVLFTLGGYPEDSVLFLLLGNETLAQNNLLQMVIAMLYRLQFNGLNIHLAQNPHCEQYAKRNLGGLRSFILGLREMVEINGPIDDFKITVMVDTNEDLAHKLLLLMRDLIDVVFLDTYRLFANNLRNSTEFCLNYGTFLSKFKQHTSVDRCFVTVSQL</sequence>
<evidence type="ECO:0000313" key="1">
    <source>
        <dbReference type="EMBL" id="KAH6928379.1"/>
    </source>
</evidence>
<dbReference type="Proteomes" id="UP000821845">
    <property type="component" value="Chromosome 6"/>
</dbReference>
<name>A0ACB7S3B1_HYAAI</name>